<dbReference type="Proteomes" id="UP000755585">
    <property type="component" value="Unassembled WGS sequence"/>
</dbReference>
<gene>
    <name evidence="1" type="ORF">JOF29_005716</name>
</gene>
<protein>
    <submittedName>
        <fullName evidence="1">Uncharacterized protein</fullName>
    </submittedName>
</protein>
<comment type="caution">
    <text evidence="1">The sequence shown here is derived from an EMBL/GenBank/DDBJ whole genome shotgun (WGS) entry which is preliminary data.</text>
</comment>
<sequence length="396" mass="43068">MIQAYEPLGRSALARQLAELPQGLRATLDLTDAAILLVDLSVSLAAVLTDQNDERPWQDRLTAFIAEFSLPPGGDDGIEQLGATIASVNTDRIPLWMSELGTSAGHERLRQLLNEDHYDRLRLALQDDLATVVGAIRRALQFGMPFALTLDNSVAPLSQAQLAQLPQVNEFAGSALAILVELHDDIGRHDPSPETADDRSLAELTADLQQRQSAGVRAMVLELSAMLSRKLQGARDAMAHSADPVSQAANSLIEFIDRLLRQAFDEQTVLAWINQNCRSDAELTYTTSSGTVRPTKRGEAMCFMYGGGPLRMRSPLHEAAVAGLIVARTALQRLKHADELSGSSEIEQVSIHLNAIEAYLVIAMKIGWLALDEAEVREIRERITPVRPDADSGGSG</sequence>
<evidence type="ECO:0000313" key="1">
    <source>
        <dbReference type="EMBL" id="MBP2354606.1"/>
    </source>
</evidence>
<reference evidence="1 2" key="1">
    <citation type="submission" date="2021-03" db="EMBL/GenBank/DDBJ databases">
        <title>Sequencing the genomes of 1000 actinobacteria strains.</title>
        <authorList>
            <person name="Klenk H.-P."/>
        </authorList>
    </citation>
    <scope>NUCLEOTIDE SEQUENCE [LARGE SCALE GENOMIC DNA]</scope>
    <source>
        <strain evidence="1 2">DSM 18824</strain>
    </source>
</reference>
<name>A0ABS4USI2_9ACTN</name>
<proteinExistence type="predicted"/>
<accession>A0ABS4USI2</accession>
<keyword evidence="2" id="KW-1185">Reference proteome</keyword>
<evidence type="ECO:0000313" key="2">
    <source>
        <dbReference type="Proteomes" id="UP000755585"/>
    </source>
</evidence>
<dbReference type="RefSeq" id="WP_209697391.1">
    <property type="nucleotide sequence ID" value="NZ_BAAAVU010000031.1"/>
</dbReference>
<organism evidence="1 2">
    <name type="scientific">Kribbella aluminosa</name>
    <dbReference type="NCBI Taxonomy" id="416017"/>
    <lineage>
        <taxon>Bacteria</taxon>
        <taxon>Bacillati</taxon>
        <taxon>Actinomycetota</taxon>
        <taxon>Actinomycetes</taxon>
        <taxon>Propionibacteriales</taxon>
        <taxon>Kribbellaceae</taxon>
        <taxon>Kribbella</taxon>
    </lineage>
</organism>
<dbReference type="EMBL" id="JAGINT010000002">
    <property type="protein sequence ID" value="MBP2354606.1"/>
    <property type="molecule type" value="Genomic_DNA"/>
</dbReference>